<dbReference type="EMBL" id="CP001649">
    <property type="protein sequence ID" value="ACS80233.1"/>
    <property type="molecule type" value="Genomic_DNA"/>
</dbReference>
<protein>
    <recommendedName>
        <fullName evidence="3">Glycosyl transferase family 2</fullName>
    </recommendedName>
</protein>
<proteinExistence type="predicted"/>
<evidence type="ECO:0008006" key="3">
    <source>
        <dbReference type="Google" id="ProtNLM"/>
    </source>
</evidence>
<accession>C6BW30</accession>
<dbReference type="STRING" id="526222.Desal_2175"/>
<dbReference type="AlphaFoldDB" id="C6BW30"/>
<name>C6BW30_MARSD</name>
<keyword evidence="2" id="KW-1185">Reference proteome</keyword>
<dbReference type="eggNOG" id="ENOG5033UGT">
    <property type="taxonomic scope" value="Bacteria"/>
</dbReference>
<sequence>MKKIDVLINAYGKPFQTALSLLSLMKHSGQWIDRIWFVQDRPEETKVLGRQFILDLLDNVTLYKPSDWRWINHIEEDLLTDEAYRHSVRYQYGWEHTDKDYVLTVHNDVYFTADPVNLLMEAIGNNIAAGEIGLCCQCPAFHHKLCSPETYQNYRPNLKEFIAIASDPKGYIPTDVSNYMVCPSLRKKPWPLPSCRVNEWCALIDMTKARPATVPFGPARPFGAHVFEGIKRKLKDGEKWQEFENTLGIVYDTAMAWFRDVHHQGYTCAHQNLSKVAQHWSGHQALFDTDLYAENENRAKKILEQEFNLEF</sequence>
<dbReference type="Proteomes" id="UP000002601">
    <property type="component" value="Chromosome"/>
</dbReference>
<evidence type="ECO:0000313" key="1">
    <source>
        <dbReference type="EMBL" id="ACS80233.1"/>
    </source>
</evidence>
<dbReference type="KEGG" id="dsa:Desal_2175"/>
<organism evidence="1 2">
    <name type="scientific">Maridesulfovibrio salexigens (strain ATCC 14822 / DSM 2638 / NCIMB 8403 / VKM B-1763)</name>
    <name type="common">Desulfovibrio salexigens</name>
    <dbReference type="NCBI Taxonomy" id="526222"/>
    <lineage>
        <taxon>Bacteria</taxon>
        <taxon>Pseudomonadati</taxon>
        <taxon>Thermodesulfobacteriota</taxon>
        <taxon>Desulfovibrionia</taxon>
        <taxon>Desulfovibrionales</taxon>
        <taxon>Desulfovibrionaceae</taxon>
        <taxon>Maridesulfovibrio</taxon>
    </lineage>
</organism>
<dbReference type="RefSeq" id="WP_015852049.1">
    <property type="nucleotide sequence ID" value="NC_012881.1"/>
</dbReference>
<gene>
    <name evidence="1" type="ordered locus">Desal_2175</name>
</gene>
<dbReference type="HOGENOM" id="CLU_873747_0_0_7"/>
<reference evidence="1 2" key="1">
    <citation type="submission" date="2009-06" db="EMBL/GenBank/DDBJ databases">
        <title>Complete sequence of Desulfovibrio salexigens DSM 2638.</title>
        <authorList>
            <consortium name="US DOE Joint Genome Institute"/>
            <person name="Lucas S."/>
            <person name="Copeland A."/>
            <person name="Lapidus A."/>
            <person name="Glavina del Rio T."/>
            <person name="Tice H."/>
            <person name="Bruce D."/>
            <person name="Goodwin L."/>
            <person name="Pitluck S."/>
            <person name="Munk A.C."/>
            <person name="Brettin T."/>
            <person name="Detter J.C."/>
            <person name="Han C."/>
            <person name="Tapia R."/>
            <person name="Larimer F."/>
            <person name="Land M."/>
            <person name="Hauser L."/>
            <person name="Kyrpides N."/>
            <person name="Anderson I."/>
            <person name="Wall J.D."/>
            <person name="Arkin A.P."/>
            <person name="Dehal P."/>
            <person name="Chivian D."/>
            <person name="Giles B."/>
            <person name="Hazen T.C."/>
        </authorList>
    </citation>
    <scope>NUCLEOTIDE SEQUENCE [LARGE SCALE GENOMIC DNA]</scope>
    <source>
        <strain evidence="2">ATCC 14822 / DSM 2638 / NCIMB 8403 / VKM B-1763</strain>
    </source>
</reference>
<evidence type="ECO:0000313" key="2">
    <source>
        <dbReference type="Proteomes" id="UP000002601"/>
    </source>
</evidence>
<dbReference type="OrthoDB" id="929345at2"/>